<feature type="compositionally biased region" description="Polar residues" evidence="1">
    <location>
        <begin position="220"/>
        <end position="246"/>
    </location>
</feature>
<keyword evidence="3" id="KW-1185">Reference proteome</keyword>
<evidence type="ECO:0000256" key="1">
    <source>
        <dbReference type="SAM" id="MobiDB-lite"/>
    </source>
</evidence>
<proteinExistence type="predicted"/>
<feature type="compositionally biased region" description="Polar residues" evidence="1">
    <location>
        <begin position="273"/>
        <end position="283"/>
    </location>
</feature>
<reference evidence="2" key="1">
    <citation type="journal article" date="2023" name="DNA Res.">
        <title>Chromosome-level genome assembly of Phrynocephalus forsythii using third-generation DNA sequencing and Hi-C analysis.</title>
        <authorList>
            <person name="Qi Y."/>
            <person name="Zhao W."/>
            <person name="Zhao Y."/>
            <person name="Niu C."/>
            <person name="Cao S."/>
            <person name="Zhang Y."/>
        </authorList>
    </citation>
    <scope>NUCLEOTIDE SEQUENCE</scope>
    <source>
        <tissue evidence="2">Muscle</tissue>
    </source>
</reference>
<protein>
    <submittedName>
        <fullName evidence="2">Uncharacterized protein</fullName>
    </submittedName>
</protein>
<sequence>MTERCDRILGKSTAIWTDQHIDRKLCDMIEGDVQKTDTSKGPHLTHVLETNVEDPQDQVILCKKLSERLNVQMQDQTGTKSLKNDDLKAGLLDSAQGPERRSSLQTSISEKKTEKPNSFFMCIPGNERVDDLEKRQLSVKSFICPVIEEILMLAEERIINSSKNIQSEAEHPSSLDMSTEQNKAIQVIIGEDDIKEANFSQNDSRTDVGPVECMATGSQKQSNFDCTSNEAREGSLNSSVTDQFSPYKSEKTEERNNICNSTGKFEDEDTKHSSTVGEKTVDQQKLQIENKPVIQSSHDRIAEQSSPCRREEFVRKQHIEGQCTSGKDSPNIQSVPNHMEKETNLSEQNCQHIIATSNLLFPEPDGGVQSDSRGENMKVSCTEKSWGIEKTEMTAASVKSTIATLDPKVPILPIQEKENGENLLSNVKQLEFSICDQRPGLEAMPEKSITQLTLTNISMTETKTKQSVPFFTNDSFKDNIVICEENKNNLESSLSSVDILPVLMSVSDATGESATDSEAQSTLRSPKAYSSSNVLDTMGQISTSYTNALDLDQKFLLGSELQGTSERYNLECSAHKDKTDQPAAEQSSTKTLQPVMSVIQSSSVRDEVIPEDATDVVCGLIKELSSLK</sequence>
<name>A0A9Q0XKQ3_9SAUR</name>
<dbReference type="EMBL" id="JAPFRF010000011">
    <property type="protein sequence ID" value="KAJ7317391.1"/>
    <property type="molecule type" value="Genomic_DNA"/>
</dbReference>
<feature type="region of interest" description="Disordered" evidence="1">
    <location>
        <begin position="220"/>
        <end position="283"/>
    </location>
</feature>
<dbReference type="AlphaFoldDB" id="A0A9Q0XKQ3"/>
<evidence type="ECO:0000313" key="2">
    <source>
        <dbReference type="EMBL" id="KAJ7317391.1"/>
    </source>
</evidence>
<evidence type="ECO:0000313" key="3">
    <source>
        <dbReference type="Proteomes" id="UP001142489"/>
    </source>
</evidence>
<feature type="region of interest" description="Disordered" evidence="1">
    <location>
        <begin position="75"/>
        <end position="110"/>
    </location>
</feature>
<accession>A0A9Q0XKQ3</accession>
<gene>
    <name evidence="2" type="ORF">JRQ81_003553</name>
</gene>
<organism evidence="2 3">
    <name type="scientific">Phrynocephalus forsythii</name>
    <dbReference type="NCBI Taxonomy" id="171643"/>
    <lineage>
        <taxon>Eukaryota</taxon>
        <taxon>Metazoa</taxon>
        <taxon>Chordata</taxon>
        <taxon>Craniata</taxon>
        <taxon>Vertebrata</taxon>
        <taxon>Euteleostomi</taxon>
        <taxon>Lepidosauria</taxon>
        <taxon>Squamata</taxon>
        <taxon>Bifurcata</taxon>
        <taxon>Unidentata</taxon>
        <taxon>Episquamata</taxon>
        <taxon>Toxicofera</taxon>
        <taxon>Iguania</taxon>
        <taxon>Acrodonta</taxon>
        <taxon>Agamidae</taxon>
        <taxon>Agaminae</taxon>
        <taxon>Phrynocephalus</taxon>
    </lineage>
</organism>
<comment type="caution">
    <text evidence="2">The sequence shown here is derived from an EMBL/GenBank/DDBJ whole genome shotgun (WGS) entry which is preliminary data.</text>
</comment>
<dbReference type="Proteomes" id="UP001142489">
    <property type="component" value="Unassembled WGS sequence"/>
</dbReference>
<dbReference type="OrthoDB" id="9940137at2759"/>